<accession>A0A0F9HXK9</accession>
<reference evidence="2" key="1">
    <citation type="journal article" date="2015" name="Nature">
        <title>Complex archaea that bridge the gap between prokaryotes and eukaryotes.</title>
        <authorList>
            <person name="Spang A."/>
            <person name="Saw J.H."/>
            <person name="Jorgensen S.L."/>
            <person name="Zaremba-Niedzwiedzka K."/>
            <person name="Martijn J."/>
            <person name="Lind A.E."/>
            <person name="van Eijk R."/>
            <person name="Schleper C."/>
            <person name="Guy L."/>
            <person name="Ettema T.J."/>
        </authorList>
    </citation>
    <scope>NUCLEOTIDE SEQUENCE</scope>
</reference>
<dbReference type="AlphaFoldDB" id="A0A0F9HXK9"/>
<dbReference type="EMBL" id="LAZR01015691">
    <property type="protein sequence ID" value="KKM07817.1"/>
    <property type="molecule type" value="Genomic_DNA"/>
</dbReference>
<gene>
    <name evidence="2" type="ORF">LCGC14_1730140</name>
</gene>
<evidence type="ECO:0000313" key="2">
    <source>
        <dbReference type="EMBL" id="KKM07817.1"/>
    </source>
</evidence>
<feature type="transmembrane region" description="Helical" evidence="1">
    <location>
        <begin position="80"/>
        <end position="101"/>
    </location>
</feature>
<organism evidence="2">
    <name type="scientific">marine sediment metagenome</name>
    <dbReference type="NCBI Taxonomy" id="412755"/>
    <lineage>
        <taxon>unclassified sequences</taxon>
        <taxon>metagenomes</taxon>
        <taxon>ecological metagenomes</taxon>
    </lineage>
</organism>
<name>A0A0F9HXK9_9ZZZZ</name>
<evidence type="ECO:0000256" key="1">
    <source>
        <dbReference type="SAM" id="Phobius"/>
    </source>
</evidence>
<keyword evidence="1" id="KW-0472">Membrane</keyword>
<sequence>MSEIVIGADTTNVNIAVEGATENVRSANLAMITAIRQTAQAGILVLQIAGVAIDQVMSLYVETLLVGIEVAVKISSATSLATFGISGFLMIGQIVAMLLLIKQIRSKQVEASHKTSAAVQLLRLGTY</sequence>
<protein>
    <submittedName>
        <fullName evidence="2">Uncharacterized protein</fullName>
    </submittedName>
</protein>
<proteinExistence type="predicted"/>
<keyword evidence="1" id="KW-0812">Transmembrane</keyword>
<comment type="caution">
    <text evidence="2">The sequence shown here is derived from an EMBL/GenBank/DDBJ whole genome shotgun (WGS) entry which is preliminary data.</text>
</comment>
<keyword evidence="1" id="KW-1133">Transmembrane helix</keyword>
<feature type="transmembrane region" description="Helical" evidence="1">
    <location>
        <begin position="41"/>
        <end position="60"/>
    </location>
</feature>